<evidence type="ECO:0000313" key="2">
    <source>
        <dbReference type="Proteomes" id="UP000318212"/>
    </source>
</evidence>
<sequence>MLERHAVDARLARDDNPARAERRLAHGFEGEEAQRRAVVKRGRVHDLRTFAHTRPGLDHAP</sequence>
<dbReference type="Proteomes" id="UP000318212">
    <property type="component" value="Unassembled WGS sequence"/>
</dbReference>
<evidence type="ECO:0000313" key="1">
    <source>
        <dbReference type="EMBL" id="TQD50730.1"/>
    </source>
</evidence>
<proteinExistence type="predicted"/>
<gene>
    <name evidence="1" type="ORF">FKV25_03645</name>
</gene>
<accession>A0A508AKP3</accession>
<evidence type="ECO:0008006" key="3">
    <source>
        <dbReference type="Google" id="ProtNLM"/>
    </source>
</evidence>
<organism evidence="1 2">
    <name type="scientific">Marilutibacter aestuarii</name>
    <dbReference type="NCBI Taxonomy" id="1706195"/>
    <lineage>
        <taxon>Bacteria</taxon>
        <taxon>Pseudomonadati</taxon>
        <taxon>Pseudomonadota</taxon>
        <taxon>Gammaproteobacteria</taxon>
        <taxon>Lysobacterales</taxon>
        <taxon>Lysobacteraceae</taxon>
        <taxon>Marilutibacter</taxon>
    </lineage>
</organism>
<protein>
    <recommendedName>
        <fullName evidence="3">GNAT family N-acetyltransferase</fullName>
    </recommendedName>
</protein>
<comment type="caution">
    <text evidence="1">The sequence shown here is derived from an EMBL/GenBank/DDBJ whole genome shotgun (WGS) entry which is preliminary data.</text>
</comment>
<dbReference type="AlphaFoldDB" id="A0A508AKP3"/>
<name>A0A508AKP3_9GAMM</name>
<keyword evidence="2" id="KW-1185">Reference proteome</keyword>
<reference evidence="1 2" key="1">
    <citation type="submission" date="2019-06" db="EMBL/GenBank/DDBJ databases">
        <title>Lysobacter alkalisoli sp. nov. isolated from saline soil.</title>
        <authorList>
            <person name="Sun J.-Q."/>
            <person name="Xu L."/>
        </authorList>
    </citation>
    <scope>NUCLEOTIDE SEQUENCE [LARGE SCALE GENOMIC DNA]</scope>
    <source>
        <strain evidence="1 2">JCM 31130</strain>
    </source>
</reference>
<dbReference type="OrthoDB" id="9801656at2"/>
<dbReference type="RefSeq" id="WP_141517434.1">
    <property type="nucleotide sequence ID" value="NZ_VICE01000035.1"/>
</dbReference>
<dbReference type="EMBL" id="VICE01000035">
    <property type="protein sequence ID" value="TQD50730.1"/>
    <property type="molecule type" value="Genomic_DNA"/>
</dbReference>